<evidence type="ECO:0000313" key="1">
    <source>
        <dbReference type="EMBL" id="RIH81378.1"/>
    </source>
</evidence>
<sequence length="69" mass="7520">MSPLQERLMALIGEAEAKGKGMKLAQLEQLVLEYGEVIQRTLLQGLVTQQEAQGEGKGVKKTVQAAREP</sequence>
<gene>
    <name evidence="1" type="ORF">Mrose_03588</name>
</gene>
<organism evidence="1 2">
    <name type="scientific">Calidithermus roseus</name>
    <dbReference type="NCBI Taxonomy" id="1644118"/>
    <lineage>
        <taxon>Bacteria</taxon>
        <taxon>Thermotogati</taxon>
        <taxon>Deinococcota</taxon>
        <taxon>Deinococci</taxon>
        <taxon>Thermales</taxon>
        <taxon>Thermaceae</taxon>
        <taxon>Calidithermus</taxon>
    </lineage>
</organism>
<dbReference type="EMBL" id="QWLA01000159">
    <property type="protein sequence ID" value="RIH81378.1"/>
    <property type="molecule type" value="Genomic_DNA"/>
</dbReference>
<keyword evidence="2" id="KW-1185">Reference proteome</keyword>
<evidence type="ECO:0000313" key="2">
    <source>
        <dbReference type="Proteomes" id="UP000265341"/>
    </source>
</evidence>
<protein>
    <submittedName>
        <fullName evidence="1">Uncharacterized protein</fullName>
    </submittedName>
</protein>
<dbReference type="AlphaFoldDB" id="A0A399EBQ4"/>
<name>A0A399EBQ4_9DEIN</name>
<accession>A0A399EBQ4</accession>
<dbReference type="RefSeq" id="WP_147371735.1">
    <property type="nucleotide sequence ID" value="NZ_QWLA01000159.1"/>
</dbReference>
<comment type="caution">
    <text evidence="1">The sequence shown here is derived from an EMBL/GenBank/DDBJ whole genome shotgun (WGS) entry which is preliminary data.</text>
</comment>
<dbReference type="OrthoDB" id="9920685at2"/>
<reference evidence="1 2" key="1">
    <citation type="submission" date="2018-08" db="EMBL/GenBank/DDBJ databases">
        <title>Meiothermus roseus NBRC 110900 genome sequencing project.</title>
        <authorList>
            <person name="Da Costa M.S."/>
            <person name="Albuquerque L."/>
            <person name="Raposo P."/>
            <person name="Froufe H.J.C."/>
            <person name="Barroso C.S."/>
            <person name="Egas C."/>
        </authorList>
    </citation>
    <scope>NUCLEOTIDE SEQUENCE [LARGE SCALE GENOMIC DNA]</scope>
    <source>
        <strain evidence="1 2">NBRC 110900</strain>
    </source>
</reference>
<proteinExistence type="predicted"/>
<dbReference type="Proteomes" id="UP000265341">
    <property type="component" value="Unassembled WGS sequence"/>
</dbReference>